<dbReference type="AlphaFoldDB" id="A0A4R6IYA5"/>
<dbReference type="OrthoDB" id="4518481at2"/>
<dbReference type="EMBL" id="SNWQ01000053">
    <property type="protein sequence ID" value="TDO27799.1"/>
    <property type="molecule type" value="Genomic_DNA"/>
</dbReference>
<evidence type="ECO:0000313" key="2">
    <source>
        <dbReference type="Proteomes" id="UP000295388"/>
    </source>
</evidence>
<protein>
    <recommendedName>
        <fullName evidence="3">XRE family transcriptional regulator</fullName>
    </recommendedName>
</protein>
<keyword evidence="2" id="KW-1185">Reference proteome</keyword>
<organism evidence="1 2">
    <name type="scientific">Kribbella caucasensis</name>
    <dbReference type="NCBI Taxonomy" id="2512215"/>
    <lineage>
        <taxon>Bacteria</taxon>
        <taxon>Bacillati</taxon>
        <taxon>Actinomycetota</taxon>
        <taxon>Actinomycetes</taxon>
        <taxon>Propionibacteriales</taxon>
        <taxon>Kribbellaceae</taxon>
        <taxon>Kribbella</taxon>
    </lineage>
</organism>
<accession>A0A4R6IYA5</accession>
<dbReference type="RefSeq" id="WP_133806020.1">
    <property type="nucleotide sequence ID" value="NZ_SNWQ01000053.1"/>
</dbReference>
<name>A0A4R6IYA5_9ACTN</name>
<proteinExistence type="predicted"/>
<comment type="caution">
    <text evidence="1">The sequence shown here is derived from an EMBL/GenBank/DDBJ whole genome shotgun (WGS) entry which is preliminary data.</text>
</comment>
<dbReference type="Proteomes" id="UP000295388">
    <property type="component" value="Unassembled WGS sequence"/>
</dbReference>
<evidence type="ECO:0008006" key="3">
    <source>
        <dbReference type="Google" id="ProtNLM"/>
    </source>
</evidence>
<gene>
    <name evidence="1" type="ORF">EV643_15312</name>
</gene>
<evidence type="ECO:0000313" key="1">
    <source>
        <dbReference type="EMBL" id="TDO27799.1"/>
    </source>
</evidence>
<sequence>MRLVVERDTPRTLLEQLIRQRDQTVAEAAQEFGSVANQIGEAATLSPRHLRRLMSGDADNAYPSTRRVAQQLWGAPFEDLVGPARTQCPPVPVVSAEWLPHHAPTVDVVARGKPAGPALMEELELAAEESARFVRHARGVVSQEVLEQLEADVIFLAEQYMRRSPYAMFRPLAELRREVFSMLDGHPRPEQAKELYRIAGQVSALLAHLSSDLGHAYGVETHTRTALICADLSGVDQLRGYARWVQAQVAYWQGDYRRSADLSREGQMYVRGGSDLLRLTSQEARSLAALGDEQETGRALRVAADARAEAAGEIPAPGAFYFAPGKAAYYAAEAHLALGGPDHLYQAVGDARESLELFGSTPGSSAELVAAAQLDLVTAHVALDDLDSGAAQLADVLQLPAESRTVPVIERSTKIGRALRTGRYANSRIAAELRDQLEQFVAYPAARDLPELSG</sequence>
<reference evidence="1 2" key="1">
    <citation type="submission" date="2019-03" db="EMBL/GenBank/DDBJ databases">
        <title>Genomic Encyclopedia of Type Strains, Phase III (KMG-III): the genomes of soil and plant-associated and newly described type strains.</title>
        <authorList>
            <person name="Whitman W."/>
        </authorList>
    </citation>
    <scope>NUCLEOTIDE SEQUENCE [LARGE SCALE GENOMIC DNA]</scope>
    <source>
        <strain evidence="1 2">VKM Ac-2527</strain>
    </source>
</reference>